<evidence type="ECO:0000313" key="2">
    <source>
        <dbReference type="EMBL" id="PJR04493.1"/>
    </source>
</evidence>
<feature type="signal peptide" evidence="1">
    <location>
        <begin position="1"/>
        <end position="18"/>
    </location>
</feature>
<evidence type="ECO:0000313" key="3">
    <source>
        <dbReference type="Proteomes" id="UP000231960"/>
    </source>
</evidence>
<proteinExistence type="predicted"/>
<dbReference type="InterPro" id="IPR025737">
    <property type="entry name" value="FApF"/>
</dbReference>
<sequence>MKYFLISILTLCSWTGFAQYTSEINTNRPSKSMGAYSVSEGIFQIESGLGYQKDDYNSERFTNIYLVDLQIRYGLLNENFELIADMTYEQLNAENYGTQTTDSHFKKMTIGAKYLIFDSYKNYEEKINPWSWKANQRYKWRRLVPSVALYAAADFKSKLFRHPDMPGVTLKTGIFAQQQISDHFSFVTNLLVENAESNDFRSFGYIATLSYGFNQKWSVFLENQGFFRKYKEIDLDFDHDDFITRTGITYLLHNNLQFDLSVGTTFGNQPVRFIGQAGVSWRNHKVYRKKYTEGEE</sequence>
<dbReference type="AlphaFoldDB" id="A0A2M9R723"/>
<evidence type="ECO:0000256" key="1">
    <source>
        <dbReference type="SAM" id="SignalP"/>
    </source>
</evidence>
<dbReference type="EMBL" id="NIPO01000001">
    <property type="protein sequence ID" value="PJR04493.1"/>
    <property type="molecule type" value="Genomic_DNA"/>
</dbReference>
<reference evidence="2 3" key="1">
    <citation type="submission" date="2017-06" db="EMBL/GenBank/DDBJ databases">
        <title>Description of Avrilella dinanensis gen. nov. sp. nov.</title>
        <authorList>
            <person name="Leyer C."/>
            <person name="Sassi M."/>
            <person name="Minet J."/>
            <person name="Kayal S."/>
            <person name="Cattoir V."/>
        </authorList>
    </citation>
    <scope>NUCLEOTIDE SEQUENCE [LARGE SCALE GENOMIC DNA]</scope>
    <source>
        <strain evidence="2 3">UR159</strain>
    </source>
</reference>
<dbReference type="Pfam" id="PF13557">
    <property type="entry name" value="Phenol_MetA_deg"/>
    <property type="match status" value="1"/>
</dbReference>
<accession>A0A2M9R723</accession>
<protein>
    <recommendedName>
        <fullName evidence="4">Transporter</fullName>
    </recommendedName>
</protein>
<keyword evidence="1" id="KW-0732">Signal</keyword>
<dbReference type="RefSeq" id="WP_100678052.1">
    <property type="nucleotide sequence ID" value="NZ_NIPO01000001.1"/>
</dbReference>
<feature type="chain" id="PRO_5014696218" description="Transporter" evidence="1">
    <location>
        <begin position="19"/>
        <end position="296"/>
    </location>
</feature>
<keyword evidence="3" id="KW-1185">Reference proteome</keyword>
<comment type="caution">
    <text evidence="2">The sequence shown here is derived from an EMBL/GenBank/DDBJ whole genome shotgun (WGS) entry which is preliminary data.</text>
</comment>
<dbReference type="OrthoDB" id="1421312at2"/>
<organism evidence="2 3">
    <name type="scientific">Avrilella dinanensis</name>
    <dbReference type="NCBI Taxonomy" id="2008672"/>
    <lineage>
        <taxon>Bacteria</taxon>
        <taxon>Pseudomonadati</taxon>
        <taxon>Bacteroidota</taxon>
        <taxon>Flavobacteriia</taxon>
        <taxon>Flavobacteriales</taxon>
        <taxon>Flavobacteriaceae</taxon>
        <taxon>Avrilella</taxon>
    </lineage>
</organism>
<gene>
    <name evidence="2" type="ORF">CDL10_08025</name>
</gene>
<evidence type="ECO:0008006" key="4">
    <source>
        <dbReference type="Google" id="ProtNLM"/>
    </source>
</evidence>
<dbReference type="Proteomes" id="UP000231960">
    <property type="component" value="Unassembled WGS sequence"/>
</dbReference>
<name>A0A2M9R723_9FLAO</name>